<feature type="repeat" description="NHL" evidence="11">
    <location>
        <begin position="162"/>
        <end position="206"/>
    </location>
</feature>
<evidence type="ECO:0000256" key="4">
    <source>
        <dbReference type="ARBA" id="ARBA00022737"/>
    </source>
</evidence>
<keyword evidence="14" id="KW-1185">Reference proteome</keyword>
<dbReference type="GO" id="GO:0006518">
    <property type="term" value="P:peptide metabolic process"/>
    <property type="evidence" value="ECO:0007669"/>
    <property type="project" value="InterPro"/>
</dbReference>
<feature type="binding site" evidence="9">
    <location>
        <position position="327"/>
    </location>
    <ligand>
        <name>Zn(2+)</name>
        <dbReference type="ChEBI" id="CHEBI:29105"/>
        <note>catalytic</note>
    </ligand>
</feature>
<evidence type="ECO:0000256" key="8">
    <source>
        <dbReference type="PIRSR" id="PIRSR600720-1"/>
    </source>
</evidence>
<feature type="binding site" evidence="8">
    <location>
        <position position="250"/>
    </location>
    <ligand>
        <name>a protein</name>
        <dbReference type="ChEBI" id="CHEBI:16541"/>
    </ligand>
    <ligandPart>
        <name>C-terminal Xaa-(2S)-2-hydroxyglycine residue</name>
        <dbReference type="ChEBI" id="CHEBI:142768"/>
    </ligandPart>
</feature>
<comment type="caution">
    <text evidence="13">The sequence shown here is derived from an EMBL/GenBank/DDBJ whole genome shotgun (WGS) entry which is preliminary data.</text>
</comment>
<keyword evidence="12" id="KW-0812">Transmembrane</keyword>
<evidence type="ECO:0000256" key="9">
    <source>
        <dbReference type="PIRSR" id="PIRSR600720-2"/>
    </source>
</evidence>
<evidence type="ECO:0000313" key="13">
    <source>
        <dbReference type="EMBL" id="KAK9497513.1"/>
    </source>
</evidence>
<keyword evidence="12" id="KW-0472">Membrane</keyword>
<keyword evidence="9" id="KW-0862">Zinc</keyword>
<evidence type="ECO:0000256" key="12">
    <source>
        <dbReference type="SAM" id="Phobius"/>
    </source>
</evidence>
<dbReference type="InterPro" id="IPR000720">
    <property type="entry name" value="PHM/PAL"/>
</dbReference>
<evidence type="ECO:0000313" key="14">
    <source>
        <dbReference type="Proteomes" id="UP001461498"/>
    </source>
</evidence>
<keyword evidence="9" id="KW-0106">Calcium</keyword>
<keyword evidence="6" id="KW-0325">Glycoprotein</keyword>
<dbReference type="CDD" id="cd14958">
    <property type="entry name" value="NHL_PAL_like"/>
    <property type="match status" value="1"/>
</dbReference>
<keyword evidence="7" id="KW-0456">Lyase</keyword>
<keyword evidence="12" id="KW-1133">Transmembrane helix</keyword>
<comment type="cofactor">
    <cofactor evidence="9">
        <name>Zn(2+)</name>
        <dbReference type="ChEBI" id="CHEBI:29105"/>
    </cofactor>
    <text evidence="9">Binds one Zn(2+) ion per subunit.</text>
</comment>
<feature type="repeat" description="NHL" evidence="11">
    <location>
        <begin position="221"/>
        <end position="261"/>
    </location>
</feature>
<evidence type="ECO:0000256" key="2">
    <source>
        <dbReference type="ARBA" id="ARBA00022723"/>
    </source>
</evidence>
<keyword evidence="3" id="KW-0732">Signal</keyword>
<reference evidence="13 14" key="1">
    <citation type="submission" date="2022-12" db="EMBL/GenBank/DDBJ databases">
        <title>Chromosome-level genome assembly of true bugs.</title>
        <authorList>
            <person name="Ma L."/>
            <person name="Li H."/>
        </authorList>
    </citation>
    <scope>NUCLEOTIDE SEQUENCE [LARGE SCALE GENOMIC DNA]</scope>
    <source>
        <strain evidence="13">Lab_2022b</strain>
    </source>
</reference>
<dbReference type="GO" id="GO:0004598">
    <property type="term" value="F:peptidylamidoglycolate lyase activity"/>
    <property type="evidence" value="ECO:0007669"/>
    <property type="project" value="UniProtKB-EC"/>
</dbReference>
<feature type="binding site" evidence="8">
    <location>
        <position position="76"/>
    </location>
    <ligand>
        <name>a protein</name>
        <dbReference type="ChEBI" id="CHEBI:16541"/>
    </ligand>
    <ligandPart>
        <name>C-terminal Xaa-(2S)-2-hydroxyglycine residue</name>
        <dbReference type="ChEBI" id="CHEBI:142768"/>
    </ligandPart>
</feature>
<dbReference type="PRINTS" id="PR00790">
    <property type="entry name" value="PAMONOXGNASE"/>
</dbReference>
<dbReference type="PANTHER" id="PTHR10680:SF14">
    <property type="entry name" value="PEPTIDYL-GLYCINE ALPHA-AMIDATING MONOOXYGENASE"/>
    <property type="match status" value="1"/>
</dbReference>
<feature type="binding site" evidence="9">
    <location>
        <position position="127"/>
    </location>
    <ligand>
        <name>Zn(2+)</name>
        <dbReference type="ChEBI" id="CHEBI:29105"/>
        <note>catalytic</note>
    </ligand>
</feature>
<dbReference type="Proteomes" id="UP001461498">
    <property type="component" value="Unassembled WGS sequence"/>
</dbReference>
<evidence type="ECO:0000256" key="1">
    <source>
        <dbReference type="ARBA" id="ARBA00012343"/>
    </source>
</evidence>
<feature type="binding site" evidence="9">
    <location>
        <position position="234"/>
    </location>
    <ligand>
        <name>Zn(2+)</name>
        <dbReference type="ChEBI" id="CHEBI:29105"/>
        <note>catalytic</note>
    </ligand>
</feature>
<dbReference type="GO" id="GO:0016020">
    <property type="term" value="C:membrane"/>
    <property type="evidence" value="ECO:0007669"/>
    <property type="project" value="InterPro"/>
</dbReference>
<name>A0AAW1CIQ4_9HEMI</name>
<evidence type="ECO:0000256" key="11">
    <source>
        <dbReference type="PROSITE-ProRule" id="PRU00504"/>
    </source>
</evidence>
<evidence type="ECO:0000256" key="5">
    <source>
        <dbReference type="ARBA" id="ARBA00023157"/>
    </source>
</evidence>
<feature type="disulfide bond" evidence="10">
    <location>
        <begin position="246"/>
        <end position="257"/>
    </location>
</feature>
<feature type="disulfide bond" evidence="10">
    <location>
        <begin position="176"/>
        <end position="196"/>
    </location>
</feature>
<proteinExistence type="predicted"/>
<dbReference type="EMBL" id="JAPXFL010000014">
    <property type="protein sequence ID" value="KAK9497513.1"/>
    <property type="molecule type" value="Genomic_DNA"/>
</dbReference>
<evidence type="ECO:0000256" key="3">
    <source>
        <dbReference type="ARBA" id="ARBA00022729"/>
    </source>
</evidence>
<dbReference type="SUPFAM" id="SSF63829">
    <property type="entry name" value="Calcium-dependent phosphotriesterase"/>
    <property type="match status" value="1"/>
</dbReference>
<dbReference type="AlphaFoldDB" id="A0AAW1CIQ4"/>
<evidence type="ECO:0000256" key="10">
    <source>
        <dbReference type="PIRSR" id="PIRSR600720-3"/>
    </source>
</evidence>
<protein>
    <recommendedName>
        <fullName evidence="1">peptidylamidoglycolate lyase</fullName>
        <ecNumber evidence="1">4.3.2.5</ecNumber>
    </recommendedName>
</protein>
<keyword evidence="4" id="KW-0677">Repeat</keyword>
<feature type="binding site" evidence="8">
    <location>
        <position position="195"/>
    </location>
    <ligand>
        <name>a protein</name>
        <dbReference type="ChEBI" id="CHEBI:16541"/>
    </ligand>
    <ligandPart>
        <name>C-terminal Xaa-(2S)-2-hydroxyglycine residue</name>
        <dbReference type="ChEBI" id="CHEBI:142768"/>
    </ligandPart>
</feature>
<dbReference type="EC" id="4.3.2.5" evidence="1"/>
<dbReference type="Gene3D" id="2.120.10.30">
    <property type="entry name" value="TolB, C-terminal domain"/>
    <property type="match status" value="1"/>
</dbReference>
<dbReference type="InterPro" id="IPR001258">
    <property type="entry name" value="NHL_repeat"/>
</dbReference>
<accession>A0AAW1CIQ4</accession>
<keyword evidence="2 9" id="KW-0479">Metal-binding</keyword>
<sequence>MIFEIQLLSFFIWIIVFSEVFALYEIKKRSFTEFGKNNLEYPEKWIQKPWLDANLRIGQVSGVSISHDNQIYLFHRADRIWSMNSFTLDNVFNERNLGPIRTPTILVITSNGSLINQWGADMFYLPHGITVDSEMNVWVTDVALHQVMKFSSSSRTTPSLSLGVAFTPGSDSRHLCKPTSVAVSSNGDFFVADGYCNSRILKFNPSGVKILEWGRHTIGSGVRVASPGEFQIPHGLTLAEDLGLICVADRENGRVQCFNSLNASFVFQLRSETIGPRIFSVDYCKSKGLFFVVNGRSLQPNIPVQGFILNRKSEIIGKFGLNLQTPHDLALSLNCDTVYVGELYPYAALKYEINGNLSDIRVTSTLPSSSAITNDAVISHGEAEGLAGAIMVTGACLVFAASLLIAAFVYSRTRRAGTSDTVRLLSTTN</sequence>
<dbReference type="GO" id="GO:0005576">
    <property type="term" value="C:extracellular region"/>
    <property type="evidence" value="ECO:0007669"/>
    <property type="project" value="TreeGrafter"/>
</dbReference>
<feature type="binding site" evidence="9">
    <location>
        <position position="328"/>
    </location>
    <ligand>
        <name>Ca(2+)</name>
        <dbReference type="ChEBI" id="CHEBI:29108"/>
        <note>structural</note>
    </ligand>
</feature>
<dbReference type="PANTHER" id="PTHR10680">
    <property type="entry name" value="PEPTIDYL-GLYCINE ALPHA-AMIDATING MONOOXYGENASE"/>
    <property type="match status" value="1"/>
</dbReference>
<evidence type="ECO:0000256" key="7">
    <source>
        <dbReference type="ARBA" id="ARBA00023239"/>
    </source>
</evidence>
<organism evidence="13 14">
    <name type="scientific">Rhynocoris fuscipes</name>
    <dbReference type="NCBI Taxonomy" id="488301"/>
    <lineage>
        <taxon>Eukaryota</taxon>
        <taxon>Metazoa</taxon>
        <taxon>Ecdysozoa</taxon>
        <taxon>Arthropoda</taxon>
        <taxon>Hexapoda</taxon>
        <taxon>Insecta</taxon>
        <taxon>Pterygota</taxon>
        <taxon>Neoptera</taxon>
        <taxon>Paraneoptera</taxon>
        <taxon>Hemiptera</taxon>
        <taxon>Heteroptera</taxon>
        <taxon>Panheteroptera</taxon>
        <taxon>Cimicomorpha</taxon>
        <taxon>Reduviidae</taxon>
        <taxon>Harpactorinae</taxon>
        <taxon>Harpactorini</taxon>
        <taxon>Rhynocoris</taxon>
    </lineage>
</organism>
<dbReference type="InterPro" id="IPR011042">
    <property type="entry name" value="6-blade_b-propeller_TolB-like"/>
</dbReference>
<dbReference type="GO" id="GO:0046872">
    <property type="term" value="F:metal ion binding"/>
    <property type="evidence" value="ECO:0007669"/>
    <property type="project" value="UniProtKB-KW"/>
</dbReference>
<evidence type="ECO:0000256" key="6">
    <source>
        <dbReference type="ARBA" id="ARBA00023180"/>
    </source>
</evidence>
<feature type="binding site" evidence="9">
    <location>
        <position position="63"/>
    </location>
    <ligand>
        <name>Ca(2+)</name>
        <dbReference type="ChEBI" id="CHEBI:29108"/>
        <note>structural</note>
    </ligand>
</feature>
<feature type="repeat" description="NHL" evidence="11">
    <location>
        <begin position="123"/>
        <end position="153"/>
    </location>
</feature>
<dbReference type="Pfam" id="PF01436">
    <property type="entry name" value="NHL"/>
    <property type="match status" value="2"/>
</dbReference>
<keyword evidence="5 10" id="KW-1015">Disulfide bond</keyword>
<dbReference type="PROSITE" id="PS51125">
    <property type="entry name" value="NHL"/>
    <property type="match status" value="3"/>
</dbReference>
<feature type="transmembrane region" description="Helical" evidence="12">
    <location>
        <begin position="386"/>
        <end position="410"/>
    </location>
</feature>
<gene>
    <name evidence="13" type="ORF">O3M35_004218</name>
</gene>